<dbReference type="GO" id="GO:0045944">
    <property type="term" value="P:positive regulation of transcription by RNA polymerase II"/>
    <property type="evidence" value="ECO:0007669"/>
    <property type="project" value="TreeGrafter"/>
</dbReference>
<dbReference type="PROSITE" id="PS01159">
    <property type="entry name" value="WW_DOMAIN_1"/>
    <property type="match status" value="1"/>
</dbReference>
<organism evidence="7">
    <name type="scientific">Hydra vulgaris</name>
    <name type="common">Hydra</name>
    <name type="synonym">Hydra attenuata</name>
    <dbReference type="NCBI Taxonomy" id="6087"/>
    <lineage>
        <taxon>Eukaryota</taxon>
        <taxon>Metazoa</taxon>
        <taxon>Cnidaria</taxon>
        <taxon>Hydrozoa</taxon>
        <taxon>Hydroidolina</taxon>
        <taxon>Anthoathecata</taxon>
        <taxon>Aplanulata</taxon>
        <taxon>Hydridae</taxon>
        <taxon>Hydra</taxon>
    </lineage>
</organism>
<dbReference type="GO" id="GO:0003713">
    <property type="term" value="F:transcription coactivator activity"/>
    <property type="evidence" value="ECO:0007669"/>
    <property type="project" value="TreeGrafter"/>
</dbReference>
<dbReference type="GeneID" id="101235712"/>
<name>A0A089Q509_HYDVU</name>
<dbReference type="OrthoDB" id="3045089at2759"/>
<dbReference type="GO" id="GO:0035329">
    <property type="term" value="P:hippo signaling"/>
    <property type="evidence" value="ECO:0007669"/>
    <property type="project" value="TreeGrafter"/>
</dbReference>
<dbReference type="GO" id="GO:0005737">
    <property type="term" value="C:cytoplasm"/>
    <property type="evidence" value="ECO:0007669"/>
    <property type="project" value="UniProtKB-SubCell"/>
</dbReference>
<reference evidence="7" key="1">
    <citation type="submission" date="2014-06" db="EMBL/GenBank/DDBJ databases">
        <title>Genes of the Hippo signaling pathway in Hydra.</title>
        <authorList>
            <person name="Steele R.E."/>
        </authorList>
    </citation>
    <scope>NUCLEOTIDE SEQUENCE</scope>
    <source>
        <strain evidence="7">105</strain>
    </source>
</reference>
<dbReference type="InterPro" id="IPR051583">
    <property type="entry name" value="YAP1"/>
</dbReference>
<dbReference type="EMBL" id="KM065534">
    <property type="protein sequence ID" value="AIR07404.1"/>
    <property type="molecule type" value="mRNA"/>
</dbReference>
<evidence type="ECO:0000256" key="1">
    <source>
        <dbReference type="ARBA" id="ARBA00004123"/>
    </source>
</evidence>
<dbReference type="FunFam" id="2.20.70.10:FF:000019">
    <property type="entry name" value="Putative transcriptional coactivator YAP1"/>
    <property type="match status" value="1"/>
</dbReference>
<evidence type="ECO:0000256" key="5">
    <source>
        <dbReference type="SAM" id="MobiDB-lite"/>
    </source>
</evidence>
<feature type="compositionally biased region" description="Basic and acidic residues" evidence="5">
    <location>
        <begin position="37"/>
        <end position="49"/>
    </location>
</feature>
<comment type="subcellular location">
    <subcellularLocation>
        <location evidence="2">Cytoplasm</location>
    </subcellularLocation>
    <subcellularLocation>
        <location evidence="1">Nucleus</location>
    </subcellularLocation>
</comment>
<feature type="domain" description="WW" evidence="6">
    <location>
        <begin position="171"/>
        <end position="204"/>
    </location>
</feature>
<dbReference type="PROSITE" id="PS50020">
    <property type="entry name" value="WW_DOMAIN_2"/>
    <property type="match status" value="2"/>
</dbReference>
<dbReference type="KEGG" id="hmg:101235712"/>
<dbReference type="SUPFAM" id="SSF51045">
    <property type="entry name" value="WW domain"/>
    <property type="match status" value="2"/>
</dbReference>
<dbReference type="InterPro" id="IPR001202">
    <property type="entry name" value="WW_dom"/>
</dbReference>
<feature type="domain" description="WW" evidence="6">
    <location>
        <begin position="121"/>
        <end position="154"/>
    </location>
</feature>
<dbReference type="SMR" id="A0A089Q509"/>
<dbReference type="CDD" id="cd00201">
    <property type="entry name" value="WW"/>
    <property type="match status" value="2"/>
</dbReference>
<dbReference type="Gene3D" id="2.20.70.10">
    <property type="match status" value="2"/>
</dbReference>
<dbReference type="PANTHER" id="PTHR17616">
    <property type="entry name" value="YES-ASSOCIATED PROTEIN YAP1 FAMILY MEMBER"/>
    <property type="match status" value="1"/>
</dbReference>
<dbReference type="Pfam" id="PF00397">
    <property type="entry name" value="WW"/>
    <property type="match status" value="2"/>
</dbReference>
<evidence type="ECO:0000256" key="3">
    <source>
        <dbReference type="ARBA" id="ARBA00022490"/>
    </source>
</evidence>
<dbReference type="InterPro" id="IPR036020">
    <property type="entry name" value="WW_dom_sf"/>
</dbReference>
<dbReference type="RefSeq" id="NP_001296578.1">
    <property type="nucleotide sequence ID" value="NM_001309649.1"/>
</dbReference>
<dbReference type="AlphaFoldDB" id="A0A089Q509"/>
<dbReference type="SMART" id="SM00456">
    <property type="entry name" value="WW"/>
    <property type="match status" value="2"/>
</dbReference>
<dbReference type="Gene3D" id="6.20.430.10">
    <property type="match status" value="1"/>
</dbReference>
<keyword evidence="3" id="KW-0963">Cytoplasm</keyword>
<protein>
    <submittedName>
        <fullName evidence="7">YAP</fullName>
    </submittedName>
</protein>
<accession>A0A089Q509</accession>
<dbReference type="PANTHER" id="PTHR17616:SF8">
    <property type="entry name" value="TRANSCRIPTIONAL COACTIVATOR YORKIE"/>
    <property type="match status" value="1"/>
</dbReference>
<evidence type="ECO:0000313" key="7">
    <source>
        <dbReference type="EMBL" id="AIR07404.1"/>
    </source>
</evidence>
<keyword evidence="4" id="KW-0539">Nucleus</keyword>
<sequence length="389" mass="44561">MDMNSTQRQGNFVLHVRQDSDTDLEQLFKNSVSTNKDIPRSKPFRDRKLPASFFRPPPSLETDQTAPIHTRARSLPSNIGQIAQDQVILQQQQLQQQHPQNNFLLTPSHQRTQSYGTLESNYLPSGCEMRTTASGQKYYINHQNQSTSWQDPRKAQSMTVLPANPQNLLMDDLPEGWERAVTAEGEVYFINHQTKTTSWFDPRLNRPNNNLLLGGTNIQYYQQEKRHRQQQIQNQLLEREFLIHQRMNGQHTDSVLNNNSLINNLVREKYTAHMNSSVLGRGSSVDSGLDGMESYLTFTSTDGLNDMDTADVDRNNQFDKNTSMEQGICFNNRLPEFFDSLQASNVDLDILEDGFELSSDLEAINTEALNDVDMILSPNNKPNAYMTWL</sequence>
<evidence type="ECO:0000259" key="6">
    <source>
        <dbReference type="PROSITE" id="PS50020"/>
    </source>
</evidence>
<dbReference type="GO" id="GO:0005634">
    <property type="term" value="C:nucleus"/>
    <property type="evidence" value="ECO:0007669"/>
    <property type="project" value="UniProtKB-SubCell"/>
</dbReference>
<evidence type="ECO:0000256" key="4">
    <source>
        <dbReference type="ARBA" id="ARBA00023242"/>
    </source>
</evidence>
<evidence type="ECO:0000256" key="2">
    <source>
        <dbReference type="ARBA" id="ARBA00004496"/>
    </source>
</evidence>
<proteinExistence type="evidence at transcript level"/>
<feature type="region of interest" description="Disordered" evidence="5">
    <location>
        <begin position="34"/>
        <end position="64"/>
    </location>
</feature>